<evidence type="ECO:0008006" key="2">
    <source>
        <dbReference type="Google" id="ProtNLM"/>
    </source>
</evidence>
<dbReference type="Pfam" id="PF13578">
    <property type="entry name" value="Methyltransf_24"/>
    <property type="match status" value="1"/>
</dbReference>
<organism evidence="1">
    <name type="scientific">marine sediment metagenome</name>
    <dbReference type="NCBI Taxonomy" id="412755"/>
    <lineage>
        <taxon>unclassified sequences</taxon>
        <taxon>metagenomes</taxon>
        <taxon>ecological metagenomes</taxon>
    </lineage>
</organism>
<dbReference type="AlphaFoldDB" id="A0A0F9JDZ9"/>
<sequence>MNIDKLIEYDWEQYTYCRDMSINDIESITKLLDRKLDIVEIGAKQGNSSSIFASYVKENGGSFNTCDIFEDLLVKEAFNNHMKNLELSNYVTLNHISSYEFSKTFKDNTLDFIFLDGSHIYSDIKQDIEVWYPKLRNDGIICGHDCEMIANKFQIDTINSFDSWQNVDMNVFHFGVIMAVSERFENAKLIGDRIWWIKKN</sequence>
<dbReference type="Gene3D" id="3.40.50.150">
    <property type="entry name" value="Vaccinia Virus protein VP39"/>
    <property type="match status" value="1"/>
</dbReference>
<dbReference type="EMBL" id="LAZR01016534">
    <property type="protein sequence ID" value="KKM04081.1"/>
    <property type="molecule type" value="Genomic_DNA"/>
</dbReference>
<comment type="caution">
    <text evidence="1">The sequence shown here is derived from an EMBL/GenBank/DDBJ whole genome shotgun (WGS) entry which is preliminary data.</text>
</comment>
<reference evidence="1" key="1">
    <citation type="journal article" date="2015" name="Nature">
        <title>Complex archaea that bridge the gap between prokaryotes and eukaryotes.</title>
        <authorList>
            <person name="Spang A."/>
            <person name="Saw J.H."/>
            <person name="Jorgensen S.L."/>
            <person name="Zaremba-Niedzwiedzka K."/>
            <person name="Martijn J."/>
            <person name="Lind A.E."/>
            <person name="van Eijk R."/>
            <person name="Schleper C."/>
            <person name="Guy L."/>
            <person name="Ettema T.J."/>
        </authorList>
    </citation>
    <scope>NUCLEOTIDE SEQUENCE</scope>
</reference>
<gene>
    <name evidence="1" type="ORF">LCGC14_1767790</name>
</gene>
<protein>
    <recommendedName>
        <fullName evidence="2">Methyltransferase domain-containing protein</fullName>
    </recommendedName>
</protein>
<proteinExistence type="predicted"/>
<evidence type="ECO:0000313" key="1">
    <source>
        <dbReference type="EMBL" id="KKM04081.1"/>
    </source>
</evidence>
<dbReference type="InterPro" id="IPR029063">
    <property type="entry name" value="SAM-dependent_MTases_sf"/>
</dbReference>
<name>A0A0F9JDZ9_9ZZZZ</name>
<accession>A0A0F9JDZ9</accession>
<dbReference type="SUPFAM" id="SSF53335">
    <property type="entry name" value="S-adenosyl-L-methionine-dependent methyltransferases"/>
    <property type="match status" value="1"/>
</dbReference>